<feature type="domain" description="DUF2087" evidence="1">
    <location>
        <begin position="22"/>
        <end position="88"/>
    </location>
</feature>
<evidence type="ECO:0000259" key="1">
    <source>
        <dbReference type="Pfam" id="PF09860"/>
    </source>
</evidence>
<dbReference type="InterPro" id="IPR018656">
    <property type="entry name" value="DUF2087"/>
</dbReference>
<reference evidence="2" key="1">
    <citation type="submission" date="2021-05" db="EMBL/GenBank/DDBJ databases">
        <authorList>
            <person name="Pietrasiak N."/>
            <person name="Ward R."/>
            <person name="Stajich J.E."/>
            <person name="Kurbessoian T."/>
        </authorList>
    </citation>
    <scope>NUCLEOTIDE SEQUENCE</scope>
    <source>
        <strain evidence="2">HA4357-MV3</strain>
    </source>
</reference>
<organism evidence="2 3">
    <name type="scientific">Pelatocladus maniniholoensis HA4357-MV3</name>
    <dbReference type="NCBI Taxonomy" id="1117104"/>
    <lineage>
        <taxon>Bacteria</taxon>
        <taxon>Bacillati</taxon>
        <taxon>Cyanobacteriota</taxon>
        <taxon>Cyanophyceae</taxon>
        <taxon>Nostocales</taxon>
        <taxon>Nostocaceae</taxon>
        <taxon>Pelatocladus</taxon>
    </lineage>
</organism>
<dbReference type="Proteomes" id="UP000813215">
    <property type="component" value="Unassembled WGS sequence"/>
</dbReference>
<dbReference type="EMBL" id="JAHHHW010000101">
    <property type="protein sequence ID" value="MBW4433270.1"/>
    <property type="molecule type" value="Genomic_DNA"/>
</dbReference>
<evidence type="ECO:0000313" key="3">
    <source>
        <dbReference type="Proteomes" id="UP000813215"/>
    </source>
</evidence>
<evidence type="ECO:0000313" key="2">
    <source>
        <dbReference type="EMBL" id="MBW4433270.1"/>
    </source>
</evidence>
<dbReference type="AlphaFoldDB" id="A0A9E3H980"/>
<name>A0A9E3H980_9NOST</name>
<proteinExistence type="predicted"/>
<comment type="caution">
    <text evidence="2">The sequence shown here is derived from an EMBL/GenBank/DDBJ whole genome shotgun (WGS) entry which is preliminary data.</text>
</comment>
<reference evidence="2" key="2">
    <citation type="journal article" date="2022" name="Microbiol. Resour. Announc.">
        <title>Metagenome Sequencing to Explore Phylogenomics of Terrestrial Cyanobacteria.</title>
        <authorList>
            <person name="Ward R.D."/>
            <person name="Stajich J.E."/>
            <person name="Johansen J.R."/>
            <person name="Huntemann M."/>
            <person name="Clum A."/>
            <person name="Foster B."/>
            <person name="Foster B."/>
            <person name="Roux S."/>
            <person name="Palaniappan K."/>
            <person name="Varghese N."/>
            <person name="Mukherjee S."/>
            <person name="Reddy T.B.K."/>
            <person name="Daum C."/>
            <person name="Copeland A."/>
            <person name="Chen I.A."/>
            <person name="Ivanova N.N."/>
            <person name="Kyrpides N.C."/>
            <person name="Shapiro N."/>
            <person name="Eloe-Fadrosh E.A."/>
            <person name="Pietrasiak N."/>
        </authorList>
    </citation>
    <scope>NUCLEOTIDE SEQUENCE</scope>
    <source>
        <strain evidence="2">HA4357-MV3</strain>
    </source>
</reference>
<accession>A0A9E3H980</accession>
<gene>
    <name evidence="2" type="ORF">KME28_16490</name>
</gene>
<sequence>MNNNQLKNWEEKVLNNYLDGTQLKEIPASRKKRLVVLRWLVKKFEEKVTYTERQVNEIISQHHSDYATLRREMIGYQLMEREKGFYWRLPAALWKSENEITSN</sequence>
<dbReference type="Pfam" id="PF09860">
    <property type="entry name" value="DUF2087"/>
    <property type="match status" value="1"/>
</dbReference>
<protein>
    <submittedName>
        <fullName evidence="2">DUF2087 domain-containing protein</fullName>
    </submittedName>
</protein>